<feature type="region of interest" description="Disordered" evidence="1">
    <location>
        <begin position="27"/>
        <end position="100"/>
    </location>
</feature>
<protein>
    <submittedName>
        <fullName evidence="2">Uncharacterized protein</fullName>
    </submittedName>
</protein>
<dbReference type="EMBL" id="BAAAPY010000013">
    <property type="protein sequence ID" value="GAA2084695.1"/>
    <property type="molecule type" value="Genomic_DNA"/>
</dbReference>
<comment type="caution">
    <text evidence="2">The sequence shown here is derived from an EMBL/GenBank/DDBJ whole genome shotgun (WGS) entry which is preliminary data.</text>
</comment>
<evidence type="ECO:0000313" key="2">
    <source>
        <dbReference type="EMBL" id="GAA2084695.1"/>
    </source>
</evidence>
<gene>
    <name evidence="2" type="ORF">GCM10009821_27640</name>
</gene>
<keyword evidence="3" id="KW-1185">Reference proteome</keyword>
<proteinExistence type="predicted"/>
<accession>A0ABP5HVF0</accession>
<organism evidence="2 3">
    <name type="scientific">Aeromicrobium halocynthiae</name>
    <dbReference type="NCBI Taxonomy" id="560557"/>
    <lineage>
        <taxon>Bacteria</taxon>
        <taxon>Bacillati</taxon>
        <taxon>Actinomycetota</taxon>
        <taxon>Actinomycetes</taxon>
        <taxon>Propionibacteriales</taxon>
        <taxon>Nocardioidaceae</taxon>
        <taxon>Aeromicrobium</taxon>
    </lineage>
</organism>
<dbReference type="RefSeq" id="WP_344329837.1">
    <property type="nucleotide sequence ID" value="NZ_BAAAPY010000013.1"/>
</dbReference>
<reference evidence="3" key="1">
    <citation type="journal article" date="2019" name="Int. J. Syst. Evol. Microbiol.">
        <title>The Global Catalogue of Microorganisms (GCM) 10K type strain sequencing project: providing services to taxonomists for standard genome sequencing and annotation.</title>
        <authorList>
            <consortium name="The Broad Institute Genomics Platform"/>
            <consortium name="The Broad Institute Genome Sequencing Center for Infectious Disease"/>
            <person name="Wu L."/>
            <person name="Ma J."/>
        </authorList>
    </citation>
    <scope>NUCLEOTIDE SEQUENCE [LARGE SCALE GENOMIC DNA]</scope>
    <source>
        <strain evidence="3">JCM 15749</strain>
    </source>
</reference>
<evidence type="ECO:0000313" key="3">
    <source>
        <dbReference type="Proteomes" id="UP001501480"/>
    </source>
</evidence>
<evidence type="ECO:0000256" key="1">
    <source>
        <dbReference type="SAM" id="MobiDB-lite"/>
    </source>
</evidence>
<dbReference type="Proteomes" id="UP001501480">
    <property type="component" value="Unassembled WGS sequence"/>
</dbReference>
<sequence>MRLLVLAVVGVALGVVVRVVLGRRPNGDETVAPLRVVPPAGAPRPPPTGASPVVDTTAETATRPSPLTVVEEPRRPAPGLDASAGWEELTATSIGSRPDR</sequence>
<name>A0ABP5HVF0_9ACTN</name>
<feature type="compositionally biased region" description="Polar residues" evidence="1">
    <location>
        <begin position="90"/>
        <end position="100"/>
    </location>
</feature>
<feature type="compositionally biased region" description="Pro residues" evidence="1">
    <location>
        <begin position="40"/>
        <end position="49"/>
    </location>
</feature>